<dbReference type="PANTHER" id="PTHR43394">
    <property type="entry name" value="ATP-DEPENDENT PERMEASE MDL1, MITOCHONDRIAL"/>
    <property type="match status" value="1"/>
</dbReference>
<dbReference type="Pfam" id="PF00005">
    <property type="entry name" value="ABC_tran"/>
    <property type="match status" value="1"/>
</dbReference>
<gene>
    <name evidence="2" type="ORF">PGUG_03561</name>
</gene>
<protein>
    <recommendedName>
        <fullName evidence="1">ABC transporter domain-containing protein</fullName>
    </recommendedName>
</protein>
<dbReference type="InterPro" id="IPR027417">
    <property type="entry name" value="P-loop_NTPase"/>
</dbReference>
<organism evidence="2 3">
    <name type="scientific">Meyerozyma guilliermondii (strain ATCC 6260 / CBS 566 / DSM 6381 / JCM 1539 / NBRC 10279 / NRRL Y-324)</name>
    <name type="common">Yeast</name>
    <name type="synonym">Candida guilliermondii</name>
    <dbReference type="NCBI Taxonomy" id="294746"/>
    <lineage>
        <taxon>Eukaryota</taxon>
        <taxon>Fungi</taxon>
        <taxon>Dikarya</taxon>
        <taxon>Ascomycota</taxon>
        <taxon>Saccharomycotina</taxon>
        <taxon>Pichiomycetes</taxon>
        <taxon>Debaryomycetaceae</taxon>
        <taxon>Meyerozyma</taxon>
    </lineage>
</organism>
<dbReference type="InterPro" id="IPR003439">
    <property type="entry name" value="ABC_transporter-like_ATP-bd"/>
</dbReference>
<dbReference type="OMA" id="HEMCEDA"/>
<dbReference type="GO" id="GO:0005524">
    <property type="term" value="F:ATP binding"/>
    <property type="evidence" value="ECO:0007669"/>
    <property type="project" value="InterPro"/>
</dbReference>
<dbReference type="GO" id="GO:0015421">
    <property type="term" value="F:ABC-type oligopeptide transporter activity"/>
    <property type="evidence" value="ECO:0007669"/>
    <property type="project" value="TreeGrafter"/>
</dbReference>
<evidence type="ECO:0000259" key="1">
    <source>
        <dbReference type="Pfam" id="PF00005"/>
    </source>
</evidence>
<dbReference type="OrthoDB" id="4020894at2759"/>
<dbReference type="InterPro" id="IPR039421">
    <property type="entry name" value="Type_1_exporter"/>
</dbReference>
<name>A5DJW0_PICGU</name>
<sequence>MSTKYDPKHHVNYDDLHKFHLDQMVDDEGCNFSLGERQLIALARSLVRDSKILILDEATSSVDYETDAGIQDTIANEFRQCTILCIAHRLKTILHYDRIIVMENGQIIEKGVPKQLFQENGVFKSMCQKAKIVAEDFE</sequence>
<evidence type="ECO:0000313" key="3">
    <source>
        <dbReference type="Proteomes" id="UP000001997"/>
    </source>
</evidence>
<dbReference type="GeneID" id="5125951"/>
<keyword evidence="3" id="KW-1185">Reference proteome</keyword>
<dbReference type="GO" id="GO:0016887">
    <property type="term" value="F:ATP hydrolysis activity"/>
    <property type="evidence" value="ECO:0007669"/>
    <property type="project" value="InterPro"/>
</dbReference>
<dbReference type="AlphaFoldDB" id="A5DJW0"/>
<dbReference type="Proteomes" id="UP000001997">
    <property type="component" value="Unassembled WGS sequence"/>
</dbReference>
<reference evidence="2 3" key="1">
    <citation type="journal article" date="2009" name="Nature">
        <title>Evolution of pathogenicity and sexual reproduction in eight Candida genomes.</title>
        <authorList>
            <person name="Butler G."/>
            <person name="Rasmussen M.D."/>
            <person name="Lin M.F."/>
            <person name="Santos M.A."/>
            <person name="Sakthikumar S."/>
            <person name="Munro C.A."/>
            <person name="Rheinbay E."/>
            <person name="Grabherr M."/>
            <person name="Forche A."/>
            <person name="Reedy J.L."/>
            <person name="Agrafioti I."/>
            <person name="Arnaud M.B."/>
            <person name="Bates S."/>
            <person name="Brown A.J."/>
            <person name="Brunke S."/>
            <person name="Costanzo M.C."/>
            <person name="Fitzpatrick D.A."/>
            <person name="de Groot P.W."/>
            <person name="Harris D."/>
            <person name="Hoyer L.L."/>
            <person name="Hube B."/>
            <person name="Klis F.M."/>
            <person name="Kodira C."/>
            <person name="Lennard N."/>
            <person name="Logue M.E."/>
            <person name="Martin R."/>
            <person name="Neiman A.M."/>
            <person name="Nikolaou E."/>
            <person name="Quail M.A."/>
            <person name="Quinn J."/>
            <person name="Santos M.C."/>
            <person name="Schmitzberger F.F."/>
            <person name="Sherlock G."/>
            <person name="Shah P."/>
            <person name="Silverstein K.A."/>
            <person name="Skrzypek M.S."/>
            <person name="Soll D."/>
            <person name="Staggs R."/>
            <person name="Stansfield I."/>
            <person name="Stumpf M.P."/>
            <person name="Sudbery P.E."/>
            <person name="Srikantha T."/>
            <person name="Zeng Q."/>
            <person name="Berman J."/>
            <person name="Berriman M."/>
            <person name="Heitman J."/>
            <person name="Gow N.A."/>
            <person name="Lorenz M.C."/>
            <person name="Birren B.W."/>
            <person name="Kellis M."/>
            <person name="Cuomo C.A."/>
        </authorList>
    </citation>
    <scope>NUCLEOTIDE SEQUENCE [LARGE SCALE GENOMIC DNA]</scope>
    <source>
        <strain evidence="3">ATCC 6260 / CBS 566 / DSM 6381 / JCM 1539 / NBRC 10279 / NRRL Y-324</strain>
    </source>
</reference>
<dbReference type="VEuPathDB" id="FungiDB:PGUG_03561"/>
<dbReference type="InParanoid" id="A5DJW0"/>
<dbReference type="Gene3D" id="3.40.50.300">
    <property type="entry name" value="P-loop containing nucleotide triphosphate hydrolases"/>
    <property type="match status" value="1"/>
</dbReference>
<accession>A5DJW0</accession>
<dbReference type="SUPFAM" id="SSF52540">
    <property type="entry name" value="P-loop containing nucleoside triphosphate hydrolases"/>
    <property type="match status" value="1"/>
</dbReference>
<dbReference type="eggNOG" id="KOG0054">
    <property type="taxonomic scope" value="Eukaryota"/>
</dbReference>
<dbReference type="KEGG" id="pgu:PGUG_03561"/>
<dbReference type="STRING" id="294746.A5DJW0"/>
<proteinExistence type="predicted"/>
<evidence type="ECO:0000313" key="2">
    <source>
        <dbReference type="EMBL" id="EDK39463.2"/>
    </source>
</evidence>
<dbReference type="EMBL" id="CH408158">
    <property type="protein sequence ID" value="EDK39463.2"/>
    <property type="molecule type" value="Genomic_DNA"/>
</dbReference>
<dbReference type="HOGENOM" id="CLU_000604_61_8_1"/>
<feature type="domain" description="ABC transporter" evidence="1">
    <location>
        <begin position="21"/>
        <end position="60"/>
    </location>
</feature>
<dbReference type="PANTHER" id="PTHR43394:SF1">
    <property type="entry name" value="ATP-BINDING CASSETTE SUB-FAMILY B MEMBER 10, MITOCHONDRIAL"/>
    <property type="match status" value="1"/>
</dbReference>
<dbReference type="RefSeq" id="XP_001484180.2">
    <property type="nucleotide sequence ID" value="XM_001484130.1"/>
</dbReference>